<feature type="transmembrane region" description="Helical" evidence="1">
    <location>
        <begin position="36"/>
        <end position="60"/>
    </location>
</feature>
<reference evidence="3" key="1">
    <citation type="submission" date="2013-08" db="EMBL/GenBank/DDBJ databases">
        <authorList>
            <person name="Mendez C."/>
            <person name="Richter M."/>
            <person name="Ferrer M."/>
            <person name="Sanchez J."/>
        </authorList>
    </citation>
    <scope>NUCLEOTIDE SEQUENCE</scope>
</reference>
<organism evidence="3">
    <name type="scientific">mine drainage metagenome</name>
    <dbReference type="NCBI Taxonomy" id="410659"/>
    <lineage>
        <taxon>unclassified sequences</taxon>
        <taxon>metagenomes</taxon>
        <taxon>ecological metagenomes</taxon>
    </lineage>
</organism>
<comment type="caution">
    <text evidence="3">The sequence shown here is derived from an EMBL/GenBank/DDBJ whole genome shotgun (WGS) entry which is preliminary data.</text>
</comment>
<reference evidence="3" key="2">
    <citation type="journal article" date="2014" name="ISME J.">
        <title>Microbial stratification in low pH oxic and suboxic macroscopic growths along an acid mine drainage.</title>
        <authorList>
            <person name="Mendez-Garcia C."/>
            <person name="Mesa V."/>
            <person name="Sprenger R.R."/>
            <person name="Richter M."/>
            <person name="Diez M.S."/>
            <person name="Solano J."/>
            <person name="Bargiela R."/>
            <person name="Golyshina O.V."/>
            <person name="Manteca A."/>
            <person name="Ramos J.L."/>
            <person name="Gallego J.R."/>
            <person name="Llorente I."/>
            <person name="Martins Dos Santos V.A."/>
            <person name="Jensen O.N."/>
            <person name="Pelaez A.I."/>
            <person name="Sanchez J."/>
            <person name="Ferrer M."/>
        </authorList>
    </citation>
    <scope>NUCLEOTIDE SEQUENCE</scope>
</reference>
<evidence type="ECO:0000313" key="3">
    <source>
        <dbReference type="EMBL" id="EQD59863.1"/>
    </source>
</evidence>
<keyword evidence="1" id="KW-0472">Membrane</keyword>
<dbReference type="Pfam" id="PF22085">
    <property type="entry name" value="NorB_cytochrome_c-like"/>
    <property type="match status" value="1"/>
</dbReference>
<feature type="domain" description="Nitric oxide reductase subunit B cytochrome c-like" evidence="2">
    <location>
        <begin position="67"/>
        <end position="239"/>
    </location>
</feature>
<name>T1ATJ5_9ZZZZ</name>
<gene>
    <name evidence="3" type="ORF">B1A_10399</name>
</gene>
<protein>
    <submittedName>
        <fullName evidence="3">Nitric oxide reductase</fullName>
    </submittedName>
</protein>
<accession>T1ATJ5</accession>
<keyword evidence="1" id="KW-1133">Transmembrane helix</keyword>
<keyword evidence="1" id="KW-0812">Transmembrane</keyword>
<proteinExistence type="predicted"/>
<dbReference type="InterPro" id="IPR054309">
    <property type="entry name" value="NorB_cytochrome_c-like"/>
</dbReference>
<dbReference type="AlphaFoldDB" id="T1ATJ5"/>
<dbReference type="EMBL" id="AUZX01007405">
    <property type="protein sequence ID" value="EQD59863.1"/>
    <property type="molecule type" value="Genomic_DNA"/>
</dbReference>
<feature type="non-terminal residue" evidence="3">
    <location>
        <position position="268"/>
    </location>
</feature>
<evidence type="ECO:0000259" key="2">
    <source>
        <dbReference type="Pfam" id="PF22085"/>
    </source>
</evidence>
<sequence>MPPSIPFTLHVNQECVMHANAPPTNHAGPQDRTSRVLIWILLIVTVVCWAAMIAATVETYRQAAPLPQRMISPSGAMVMTYDDIVAGKSGFQKADLMDYGSLYGMGSYFGEDYTAEYLVRLGQQVQDNLAMERYGKPFAALGADQQSGITRRMRADLQGIDLSQSSVLLPGAVAQAIVTLRAQIAQSLLRNDFTKGYTRARALDPTSAAQTASFLLYSSLTTVARRPGKDYSWTTNWPAEPLVGNAPTPATFQWTWAGFTLVFFGIGV</sequence>
<evidence type="ECO:0000256" key="1">
    <source>
        <dbReference type="SAM" id="Phobius"/>
    </source>
</evidence>